<dbReference type="InterPro" id="IPR036250">
    <property type="entry name" value="AcylCo_DH-like_C"/>
</dbReference>
<dbReference type="SUPFAM" id="SSF56645">
    <property type="entry name" value="Acyl-CoA dehydrogenase NM domain-like"/>
    <property type="match status" value="1"/>
</dbReference>
<dbReference type="Gene3D" id="2.40.110.10">
    <property type="entry name" value="Butyryl-CoA Dehydrogenase, subunit A, domain 2"/>
    <property type="match status" value="1"/>
</dbReference>
<feature type="domain" description="Acyl-CoA oxidase/dehydrogenase middle" evidence="7">
    <location>
        <begin position="122"/>
        <end position="224"/>
    </location>
</feature>
<dbReference type="InterPro" id="IPR013786">
    <property type="entry name" value="AcylCoA_DH/ox_N"/>
</dbReference>
<evidence type="ECO:0000313" key="10">
    <source>
        <dbReference type="Proteomes" id="UP001501591"/>
    </source>
</evidence>
<gene>
    <name evidence="9" type="ORF">GCM10022383_05090</name>
</gene>
<dbReference type="InterPro" id="IPR006089">
    <property type="entry name" value="Acyl-CoA_DH_CS"/>
</dbReference>
<dbReference type="Pfam" id="PF02770">
    <property type="entry name" value="Acyl-CoA_dh_M"/>
    <property type="match status" value="1"/>
</dbReference>
<dbReference type="InterPro" id="IPR009100">
    <property type="entry name" value="AcylCoA_DH/oxidase_NM_dom_sf"/>
</dbReference>
<evidence type="ECO:0000313" key="9">
    <source>
        <dbReference type="EMBL" id="GAA3929293.1"/>
    </source>
</evidence>
<keyword evidence="5" id="KW-0560">Oxidoreductase</keyword>
<dbReference type="PANTHER" id="PTHR43884:SF12">
    <property type="entry name" value="ISOVALERYL-COA DEHYDROGENASE, MITOCHONDRIAL-RELATED"/>
    <property type="match status" value="1"/>
</dbReference>
<evidence type="ECO:0000256" key="3">
    <source>
        <dbReference type="ARBA" id="ARBA00022630"/>
    </source>
</evidence>
<dbReference type="Gene3D" id="1.20.140.10">
    <property type="entry name" value="Butyryl-CoA Dehydrogenase, subunit A, domain 3"/>
    <property type="match status" value="1"/>
</dbReference>
<feature type="domain" description="Acyl-CoA dehydrogenase/oxidase N-terminal" evidence="8">
    <location>
        <begin position="10"/>
        <end position="96"/>
    </location>
</feature>
<keyword evidence="3 5" id="KW-0285">Flavoprotein</keyword>
<evidence type="ECO:0000256" key="1">
    <source>
        <dbReference type="ARBA" id="ARBA00001974"/>
    </source>
</evidence>
<feature type="domain" description="Acyl-CoA dehydrogenase/oxidase C-terminal" evidence="6">
    <location>
        <begin position="236"/>
        <end position="384"/>
    </location>
</feature>
<name>A0ABP7MSY4_9MICO</name>
<keyword evidence="4 5" id="KW-0274">FAD</keyword>
<evidence type="ECO:0000256" key="4">
    <source>
        <dbReference type="ARBA" id="ARBA00022827"/>
    </source>
</evidence>
<comment type="cofactor">
    <cofactor evidence="1 5">
        <name>FAD</name>
        <dbReference type="ChEBI" id="CHEBI:57692"/>
    </cofactor>
</comment>
<dbReference type="PANTHER" id="PTHR43884">
    <property type="entry name" value="ACYL-COA DEHYDROGENASE"/>
    <property type="match status" value="1"/>
</dbReference>
<dbReference type="Pfam" id="PF00441">
    <property type="entry name" value="Acyl-CoA_dh_1"/>
    <property type="match status" value="1"/>
</dbReference>
<dbReference type="InterPro" id="IPR006091">
    <property type="entry name" value="Acyl-CoA_Oxase/DH_mid-dom"/>
</dbReference>
<evidence type="ECO:0000259" key="6">
    <source>
        <dbReference type="Pfam" id="PF00441"/>
    </source>
</evidence>
<proteinExistence type="inferred from homology"/>
<dbReference type="InterPro" id="IPR009075">
    <property type="entry name" value="AcylCo_DH/oxidase_C"/>
</dbReference>
<comment type="similarity">
    <text evidence="2 5">Belongs to the acyl-CoA dehydrogenase family.</text>
</comment>
<dbReference type="Pfam" id="PF02771">
    <property type="entry name" value="Acyl-CoA_dh_N"/>
    <property type="match status" value="1"/>
</dbReference>
<protein>
    <submittedName>
        <fullName evidence="9">Acyl-CoA dehydrogenase</fullName>
    </submittedName>
</protein>
<comment type="caution">
    <text evidence="9">The sequence shown here is derived from an EMBL/GenBank/DDBJ whole genome shotgun (WGS) entry which is preliminary data.</text>
</comment>
<evidence type="ECO:0000259" key="7">
    <source>
        <dbReference type="Pfam" id="PF02770"/>
    </source>
</evidence>
<keyword evidence="10" id="KW-1185">Reference proteome</keyword>
<dbReference type="EMBL" id="BAABCP010000001">
    <property type="protein sequence ID" value="GAA3929293.1"/>
    <property type="molecule type" value="Genomic_DNA"/>
</dbReference>
<evidence type="ECO:0000256" key="2">
    <source>
        <dbReference type="ARBA" id="ARBA00009347"/>
    </source>
</evidence>
<reference evidence="10" key="1">
    <citation type="journal article" date="2019" name="Int. J. Syst. Evol. Microbiol.">
        <title>The Global Catalogue of Microorganisms (GCM) 10K type strain sequencing project: providing services to taxonomists for standard genome sequencing and annotation.</title>
        <authorList>
            <consortium name="The Broad Institute Genomics Platform"/>
            <consortium name="The Broad Institute Genome Sequencing Center for Infectious Disease"/>
            <person name="Wu L."/>
            <person name="Ma J."/>
        </authorList>
    </citation>
    <scope>NUCLEOTIDE SEQUENCE [LARGE SCALE GENOMIC DNA]</scope>
    <source>
        <strain evidence="10">JCM 17024</strain>
    </source>
</reference>
<evidence type="ECO:0000259" key="8">
    <source>
        <dbReference type="Pfam" id="PF02771"/>
    </source>
</evidence>
<evidence type="ECO:0000256" key="5">
    <source>
        <dbReference type="RuleBase" id="RU362125"/>
    </source>
</evidence>
<sequence>MDSQTSQLLTPEQREIQQLAREFAMNEVLPIANERDRHGEDIPQELIDAMAQMGFFGIMLPESSGGLGLGALEYVLITEELSRAWMSVGSIIRTSTLLPVGLDPVRRVELEKRAARGEYLGAFSISEAEAGSDVASLRCRAERDGEEWVLNGAKMWCTYADRADYIVLFARTSPPPSPRKRHKGISAFLIEKERGTFPAGMVGSPVNKIGYFGWKTFELGLNDVRLPGSALIGEEGDGFRAGMVSLEMARIHTAARAVGVARGALEDAAAYAKQRVQFNEPIGDFQAIRFMLAKMSIDIEAARAVTHNAARLVDAGLPAAEAASVAKYFASEMAERVTSDGLQIHGGAGYTFDVAAQRYWRDSRLTKIFEGTSQIQLRILSDALLGRVTRPED</sequence>
<dbReference type="PIRSF" id="PIRSF016578">
    <property type="entry name" value="HsaA"/>
    <property type="match status" value="1"/>
</dbReference>
<dbReference type="InterPro" id="IPR046373">
    <property type="entry name" value="Acyl-CoA_Oxase/DH_mid-dom_sf"/>
</dbReference>
<dbReference type="InterPro" id="IPR037069">
    <property type="entry name" value="AcylCoA_DH/ox_N_sf"/>
</dbReference>
<dbReference type="SUPFAM" id="SSF47203">
    <property type="entry name" value="Acyl-CoA dehydrogenase C-terminal domain-like"/>
    <property type="match status" value="1"/>
</dbReference>
<accession>A0ABP7MSY4</accession>
<dbReference type="PROSITE" id="PS00073">
    <property type="entry name" value="ACYL_COA_DH_2"/>
    <property type="match status" value="1"/>
</dbReference>
<dbReference type="Gene3D" id="1.10.540.10">
    <property type="entry name" value="Acyl-CoA dehydrogenase/oxidase, N-terminal domain"/>
    <property type="match status" value="1"/>
</dbReference>
<dbReference type="Proteomes" id="UP001501591">
    <property type="component" value="Unassembled WGS sequence"/>
</dbReference>
<organism evidence="9 10">
    <name type="scientific">Microbacterium soli</name>
    <dbReference type="NCBI Taxonomy" id="446075"/>
    <lineage>
        <taxon>Bacteria</taxon>
        <taxon>Bacillati</taxon>
        <taxon>Actinomycetota</taxon>
        <taxon>Actinomycetes</taxon>
        <taxon>Micrococcales</taxon>
        <taxon>Microbacteriaceae</taxon>
        <taxon>Microbacterium</taxon>
    </lineage>
</organism>